<proteinExistence type="predicted"/>
<accession>A0A173XTV5</accession>
<dbReference type="AlphaFoldDB" id="A0A173XTV5"/>
<gene>
    <name evidence="4" type="ORF">ERS852395_00676</name>
</gene>
<feature type="coiled-coil region" evidence="1">
    <location>
        <begin position="333"/>
        <end position="382"/>
    </location>
</feature>
<keyword evidence="2" id="KW-0812">Transmembrane</keyword>
<feature type="transmembrane region" description="Helical" evidence="2">
    <location>
        <begin position="134"/>
        <end position="151"/>
    </location>
</feature>
<organism evidence="4 5">
    <name type="scientific">Blautia obeum</name>
    <dbReference type="NCBI Taxonomy" id="40520"/>
    <lineage>
        <taxon>Bacteria</taxon>
        <taxon>Bacillati</taxon>
        <taxon>Bacillota</taxon>
        <taxon>Clostridia</taxon>
        <taxon>Lachnospirales</taxon>
        <taxon>Lachnospiraceae</taxon>
        <taxon>Blautia</taxon>
    </lineage>
</organism>
<feature type="domain" description="Histidine kinase N-terminal 7TM region" evidence="3">
    <location>
        <begin position="50"/>
        <end position="254"/>
    </location>
</feature>
<keyword evidence="2" id="KW-1133">Transmembrane helix</keyword>
<feature type="transmembrane region" description="Helical" evidence="2">
    <location>
        <begin position="238"/>
        <end position="259"/>
    </location>
</feature>
<dbReference type="InterPro" id="IPR031621">
    <property type="entry name" value="HisKA_7TM"/>
</dbReference>
<feature type="transmembrane region" description="Helical" evidence="2">
    <location>
        <begin position="45"/>
        <end position="62"/>
    </location>
</feature>
<feature type="transmembrane region" description="Helical" evidence="2">
    <location>
        <begin position="69"/>
        <end position="90"/>
    </location>
</feature>
<reference evidence="4 5" key="1">
    <citation type="submission" date="2015-09" db="EMBL/GenBank/DDBJ databases">
        <authorList>
            <consortium name="Pathogen Informatics"/>
        </authorList>
    </citation>
    <scope>NUCLEOTIDE SEQUENCE [LARGE SCALE GENOMIC DNA]</scope>
    <source>
        <strain evidence="4 5">2789STDY5608838</strain>
    </source>
</reference>
<name>A0A173XTV5_9FIRM</name>
<evidence type="ECO:0000313" key="5">
    <source>
        <dbReference type="Proteomes" id="UP000095447"/>
    </source>
</evidence>
<protein>
    <recommendedName>
        <fullName evidence="3">Histidine kinase N-terminal 7TM region domain-containing protein</fullName>
    </recommendedName>
</protein>
<dbReference type="RefSeq" id="WP_055052706.1">
    <property type="nucleotide sequence ID" value="NZ_CYZA01000002.1"/>
</dbReference>
<dbReference type="EMBL" id="CYZA01000002">
    <property type="protein sequence ID" value="CUN55351.1"/>
    <property type="molecule type" value="Genomic_DNA"/>
</dbReference>
<feature type="transmembrane region" description="Helical" evidence="2">
    <location>
        <begin position="207"/>
        <end position="226"/>
    </location>
</feature>
<dbReference type="Proteomes" id="UP000095447">
    <property type="component" value="Unassembled WGS sequence"/>
</dbReference>
<feature type="transmembrane region" description="Helical" evidence="2">
    <location>
        <begin position="102"/>
        <end position="122"/>
    </location>
</feature>
<sequence>MTYSKKRTLSYGVILISVLLAYFCRQVRTENVFMRNLADQCRSCIYLGMYCAWVIYLGKHVVHKKTRRCLTAIGCLMVFWFFVRTVKFHIFHDPLGEHICWYLYYIPMILIPVLGLAAAMFLGEKEEEKTVRKVIILLTVAAILIVSVFTNDLHQLVFRFSKQPPFSDKDYSYGIVFMVIQGWILICLTGMEIILIRKSRIPGKKQFWLPVIPGILLLGWNIGNILRLPFIKIIAGDMTAVCCLLMAAIFQGCILCGLIQTNNRYFELFQTSGGLDAEITDHSFQRYYHSGDFPELSSELRKIIIDRSSVQEQGIRINHIPIRGGHLFWSEDISVLLDQYQDIREQQEELTARNRLLQKAYQKEAERRKTEEQNRLLNMIQNQTAGQLELLSQFMDELERTESREQYDRILGKIVVVGTYLKRKKNLVLTQYASDGNLLTMEDLRQSLAESCDSLKLCRIRAAYYVENVDVQMNADDILKCYDTFEWLVERLLDIMQSVFYRVSQIDDALRISVHIVSEADLRGFMLERPELKVQQEDENEWFIRCIVFRKRGGR</sequence>
<evidence type="ECO:0000256" key="2">
    <source>
        <dbReference type="SAM" id="Phobius"/>
    </source>
</evidence>
<evidence type="ECO:0000313" key="4">
    <source>
        <dbReference type="EMBL" id="CUN55351.1"/>
    </source>
</evidence>
<dbReference type="Pfam" id="PF16927">
    <property type="entry name" value="HisKA_7TM"/>
    <property type="match status" value="1"/>
</dbReference>
<keyword evidence="2" id="KW-0472">Membrane</keyword>
<evidence type="ECO:0000259" key="3">
    <source>
        <dbReference type="Pfam" id="PF16927"/>
    </source>
</evidence>
<keyword evidence="1" id="KW-0175">Coiled coil</keyword>
<evidence type="ECO:0000256" key="1">
    <source>
        <dbReference type="SAM" id="Coils"/>
    </source>
</evidence>
<feature type="transmembrane region" description="Helical" evidence="2">
    <location>
        <begin position="171"/>
        <end position="195"/>
    </location>
</feature>